<dbReference type="AlphaFoldDB" id="A0AA43ZBR9"/>
<evidence type="ECO:0000313" key="3">
    <source>
        <dbReference type="EMBL" id="NHT74922.1"/>
    </source>
</evidence>
<dbReference type="GO" id="GO:0004553">
    <property type="term" value="F:hydrolase activity, hydrolyzing O-glycosyl compounds"/>
    <property type="evidence" value="ECO:0007669"/>
    <property type="project" value="InterPro"/>
</dbReference>
<dbReference type="Gene3D" id="2.60.120.200">
    <property type="match status" value="1"/>
</dbReference>
<reference evidence="3" key="1">
    <citation type="submission" date="2020-03" db="EMBL/GenBank/DDBJ databases">
        <title>Ferranicluibacter endophyticum gen. nov., sp. nov., a new genus isolated from Rubus ulmifolius Schott. stem.</title>
        <authorList>
            <person name="Roca-Couso R."/>
            <person name="Flores-Felix J.D."/>
            <person name="Igual J.M."/>
            <person name="Rivas R."/>
        </authorList>
    </citation>
    <scope>NUCLEOTIDE SEQUENCE</scope>
    <source>
        <strain evidence="3">CRRU44</strain>
    </source>
</reference>
<dbReference type="SUPFAM" id="SSF49899">
    <property type="entry name" value="Concanavalin A-like lectins/glucanases"/>
    <property type="match status" value="1"/>
</dbReference>
<dbReference type="GO" id="GO:0005509">
    <property type="term" value="F:calcium ion binding"/>
    <property type="evidence" value="ECO:0007669"/>
    <property type="project" value="InterPro"/>
</dbReference>
<dbReference type="PANTHER" id="PTHR10963:SF55">
    <property type="entry name" value="GLYCOSIDE HYDROLASE FAMILY 16 PROTEIN"/>
    <property type="match status" value="1"/>
</dbReference>
<dbReference type="InterPro" id="IPR000757">
    <property type="entry name" value="Beta-glucanase-like"/>
</dbReference>
<dbReference type="InterPro" id="IPR011049">
    <property type="entry name" value="Serralysin-like_metalloprot_C"/>
</dbReference>
<comment type="similarity">
    <text evidence="1">Belongs to the glycosyl hydrolase 16 family.</text>
</comment>
<protein>
    <submittedName>
        <fullName evidence="3">Family 16 glycosylhydrolase</fullName>
    </submittedName>
</protein>
<dbReference type="Pfam" id="PF00722">
    <property type="entry name" value="Glyco_hydro_16"/>
    <property type="match status" value="1"/>
</dbReference>
<organism evidence="3 4">
    <name type="scientific">Ferranicluibacter rubi</name>
    <dbReference type="NCBI Taxonomy" id="2715133"/>
    <lineage>
        <taxon>Bacteria</taxon>
        <taxon>Pseudomonadati</taxon>
        <taxon>Pseudomonadota</taxon>
        <taxon>Alphaproteobacteria</taxon>
        <taxon>Hyphomicrobiales</taxon>
        <taxon>Rhizobiaceae</taxon>
        <taxon>Ferranicluibacter</taxon>
    </lineage>
</organism>
<dbReference type="EMBL" id="JAANCM010000002">
    <property type="protein sequence ID" value="NHT74922.1"/>
    <property type="molecule type" value="Genomic_DNA"/>
</dbReference>
<dbReference type="PANTHER" id="PTHR10963">
    <property type="entry name" value="GLYCOSYL HYDROLASE-RELATED"/>
    <property type="match status" value="1"/>
</dbReference>
<dbReference type="PRINTS" id="PR00313">
    <property type="entry name" value="CABNDNGRPT"/>
</dbReference>
<dbReference type="GO" id="GO:0005975">
    <property type="term" value="P:carbohydrate metabolic process"/>
    <property type="evidence" value="ECO:0007669"/>
    <property type="project" value="InterPro"/>
</dbReference>
<sequence>MAKSIKNAAGKTLYYSNDSNAWSSVTDSNTFLTKNGTMFSGTVKDDSIWGKAGLKVTLMGGAGDDIYYLGSADNLVYEAAGQGTDTVSTWFSYQLFNPNVENLIVNGDDTFAFGSSLDNIITGGNGKQTLWGALGNDILTGGAGDDTFIITGGNGGHDTITDFGAGDTIRITQYTFTSFADVLKNARQVGSDTVIKITDSASVTLSNTKVGSLKADQFDLNISKAGMKLTFSDEFNKLSLNTGKDGGTWDTKFWYASDKGSSLGDGEQQWYINPSYAPTSSVNPFSIKDGVLTITAAETPPDLLKTIGYDYTSGVLTTHSSFAQTYGYFEIRADLPDDVGAWPAFWLLPKDGTWPPELDVFEAIGGTKSYFASAHTQETGSHTKVATQVQTTGTEGFHNYGLLWTKDTLTWTFDGTVVATAKTPDDMHSDMYLLVNQSVGGWAGTPSDKDFADGSQFNIDYIKVYSLPADGSIM</sequence>
<dbReference type="InterPro" id="IPR013320">
    <property type="entry name" value="ConA-like_dom_sf"/>
</dbReference>
<accession>A0AA43ZBR9</accession>
<dbReference type="SUPFAM" id="SSF51120">
    <property type="entry name" value="beta-Roll"/>
    <property type="match status" value="1"/>
</dbReference>
<dbReference type="Pfam" id="PF00353">
    <property type="entry name" value="HemolysinCabind"/>
    <property type="match status" value="2"/>
</dbReference>
<feature type="domain" description="GH16" evidence="2">
    <location>
        <begin position="198"/>
        <end position="470"/>
    </location>
</feature>
<dbReference type="InterPro" id="IPR001343">
    <property type="entry name" value="Hemolysn_Ca-bd"/>
</dbReference>
<dbReference type="PROSITE" id="PS51762">
    <property type="entry name" value="GH16_2"/>
    <property type="match status" value="1"/>
</dbReference>
<dbReference type="RefSeq" id="WP_167127213.1">
    <property type="nucleotide sequence ID" value="NZ_JAANCM010000002.1"/>
</dbReference>
<dbReference type="InterPro" id="IPR050546">
    <property type="entry name" value="Glycosyl_Hydrlase_16"/>
</dbReference>
<dbReference type="Gene3D" id="2.150.10.10">
    <property type="entry name" value="Serralysin-like metalloprotease, C-terminal"/>
    <property type="match status" value="1"/>
</dbReference>
<evidence type="ECO:0000259" key="2">
    <source>
        <dbReference type="PROSITE" id="PS51762"/>
    </source>
</evidence>
<evidence type="ECO:0000256" key="1">
    <source>
        <dbReference type="ARBA" id="ARBA00006865"/>
    </source>
</evidence>
<gene>
    <name evidence="3" type="ORF">G8E10_04035</name>
</gene>
<dbReference type="CDD" id="cd08023">
    <property type="entry name" value="GH16_laminarinase_like"/>
    <property type="match status" value="1"/>
</dbReference>
<dbReference type="Proteomes" id="UP001155840">
    <property type="component" value="Unassembled WGS sequence"/>
</dbReference>
<name>A0AA43ZBR9_9HYPH</name>
<evidence type="ECO:0000313" key="4">
    <source>
        <dbReference type="Proteomes" id="UP001155840"/>
    </source>
</evidence>
<comment type="caution">
    <text evidence="3">The sequence shown here is derived from an EMBL/GenBank/DDBJ whole genome shotgun (WGS) entry which is preliminary data.</text>
</comment>
<proteinExistence type="inferred from homology"/>
<keyword evidence="4" id="KW-1185">Reference proteome</keyword>